<dbReference type="SUPFAM" id="SSF51430">
    <property type="entry name" value="NAD(P)-linked oxidoreductase"/>
    <property type="match status" value="1"/>
</dbReference>
<accession>A0A0B7B062</accession>
<name>A0A0B7B062_9EUPU</name>
<reference evidence="10" key="1">
    <citation type="submission" date="2014-12" db="EMBL/GenBank/DDBJ databases">
        <title>Insight into the proteome of Arion vulgaris.</title>
        <authorList>
            <person name="Aradska J."/>
            <person name="Bulat T."/>
            <person name="Smidak R."/>
            <person name="Sarate P."/>
            <person name="Gangsoo J."/>
            <person name="Sialana F."/>
            <person name="Bilban M."/>
            <person name="Lubec G."/>
        </authorList>
    </citation>
    <scope>NUCLEOTIDE SEQUENCE</scope>
    <source>
        <tissue evidence="10">Skin</tissue>
    </source>
</reference>
<dbReference type="AlphaFoldDB" id="A0A0B7B062"/>
<comment type="pathway">
    <text evidence="1">Sulfur metabolism; glutathione biosynthesis; glutathione from L-cysteine and L-glutamate: step 1/2.</text>
</comment>
<dbReference type="Gene3D" id="3.20.20.100">
    <property type="entry name" value="NADP-dependent oxidoreductase domain"/>
    <property type="match status" value="1"/>
</dbReference>
<dbReference type="EMBL" id="HACG01038605">
    <property type="protein sequence ID" value="CEK85470.1"/>
    <property type="molecule type" value="Transcribed_RNA"/>
</dbReference>
<sequence length="168" mass="18706">MSLGLTMLRLLLAVGPRDGDDEDSSVAASLSTLQPYWEAMEELVSADKVLSLGICDLTKDELEDLYNWAKVKPSIDQVNLQSCCVMPKDLTEYAKSVNVQLLTHNDRPVLVTEEALQETVLNVSTEPDSAGWSPQWVVRYSGILKCRGIIKMKGYIVHARRGNKKLLL</sequence>
<comment type="subunit">
    <text evidence="3">Heterodimer of a catalytic heavy chain and a regulatory light chain.</text>
</comment>
<evidence type="ECO:0000256" key="6">
    <source>
        <dbReference type="ARBA" id="ARBA00031154"/>
    </source>
</evidence>
<dbReference type="GO" id="GO:0035226">
    <property type="term" value="F:glutamate-cysteine ligase catalytic subunit binding"/>
    <property type="evidence" value="ECO:0007669"/>
    <property type="project" value="InterPro"/>
</dbReference>
<dbReference type="GO" id="GO:0030234">
    <property type="term" value="F:enzyme regulator activity"/>
    <property type="evidence" value="ECO:0007669"/>
    <property type="project" value="TreeGrafter"/>
</dbReference>
<comment type="similarity">
    <text evidence="2">Belongs to the aldo/keto reductase family. Glutamate--cysteine ligase light chain subfamily.</text>
</comment>
<evidence type="ECO:0000256" key="8">
    <source>
        <dbReference type="ARBA" id="ARBA00032926"/>
    </source>
</evidence>
<evidence type="ECO:0000256" key="1">
    <source>
        <dbReference type="ARBA" id="ARBA00005006"/>
    </source>
</evidence>
<proteinExistence type="inferred from homology"/>
<evidence type="ECO:0000256" key="5">
    <source>
        <dbReference type="ARBA" id="ARBA00030406"/>
    </source>
</evidence>
<gene>
    <name evidence="10" type="primary">ORF148402</name>
    <name evidence="11" type="synonym">ORF148405</name>
</gene>
<evidence type="ECO:0000256" key="9">
    <source>
        <dbReference type="SAM" id="SignalP"/>
    </source>
</evidence>
<dbReference type="GO" id="GO:0006750">
    <property type="term" value="P:glutathione biosynthetic process"/>
    <property type="evidence" value="ECO:0007669"/>
    <property type="project" value="UniProtKB-UniPathway"/>
</dbReference>
<evidence type="ECO:0000313" key="11">
    <source>
        <dbReference type="EMBL" id="CEK85471.1"/>
    </source>
</evidence>
<dbReference type="GO" id="GO:0017109">
    <property type="term" value="C:glutamate-cysteine ligase complex"/>
    <property type="evidence" value="ECO:0007669"/>
    <property type="project" value="TreeGrafter"/>
</dbReference>
<dbReference type="InterPro" id="IPR032963">
    <property type="entry name" value="Gclm"/>
</dbReference>
<dbReference type="PANTHER" id="PTHR13295:SF4">
    <property type="entry name" value="GLUTAMATE--CYSTEINE LIGASE REGULATORY SUBUNIT"/>
    <property type="match status" value="1"/>
</dbReference>
<dbReference type="UniPathway" id="UPA00142">
    <property type="reaction ID" value="UER00209"/>
</dbReference>
<feature type="chain" id="PRO_5007391449" description="GCS light chain" evidence="9">
    <location>
        <begin position="20"/>
        <end position="168"/>
    </location>
</feature>
<evidence type="ECO:0000256" key="2">
    <source>
        <dbReference type="ARBA" id="ARBA00008612"/>
    </source>
</evidence>
<dbReference type="InterPro" id="IPR036812">
    <property type="entry name" value="NAD(P)_OxRdtase_dom_sf"/>
</dbReference>
<evidence type="ECO:0000256" key="4">
    <source>
        <dbReference type="ARBA" id="ARBA00022684"/>
    </source>
</evidence>
<keyword evidence="4" id="KW-0317">Glutathione biosynthesis</keyword>
<evidence type="ECO:0000313" key="10">
    <source>
        <dbReference type="EMBL" id="CEK85470.1"/>
    </source>
</evidence>
<dbReference type="PANTHER" id="PTHR13295">
    <property type="entry name" value="GLUTAMATE CYSTEINE LIGASE REGULATORY SUBUNIT"/>
    <property type="match status" value="1"/>
</dbReference>
<evidence type="ECO:0000256" key="3">
    <source>
        <dbReference type="ARBA" id="ARBA00011532"/>
    </source>
</evidence>
<organism evidence="10">
    <name type="scientific">Arion vulgaris</name>
    <dbReference type="NCBI Taxonomy" id="1028688"/>
    <lineage>
        <taxon>Eukaryota</taxon>
        <taxon>Metazoa</taxon>
        <taxon>Spiralia</taxon>
        <taxon>Lophotrochozoa</taxon>
        <taxon>Mollusca</taxon>
        <taxon>Gastropoda</taxon>
        <taxon>Heterobranchia</taxon>
        <taxon>Euthyneura</taxon>
        <taxon>Panpulmonata</taxon>
        <taxon>Eupulmonata</taxon>
        <taxon>Stylommatophora</taxon>
        <taxon>Helicina</taxon>
        <taxon>Arionoidea</taxon>
        <taxon>Arionidae</taxon>
        <taxon>Arion</taxon>
    </lineage>
</organism>
<feature type="signal peptide" evidence="9">
    <location>
        <begin position="1"/>
        <end position="19"/>
    </location>
</feature>
<evidence type="ECO:0000256" key="7">
    <source>
        <dbReference type="ARBA" id="ARBA00031732"/>
    </source>
</evidence>
<protein>
    <recommendedName>
        <fullName evidence="7">GCS light chain</fullName>
    </recommendedName>
    <alternativeName>
        <fullName evidence="5">Gamma-ECS regulatory subunit</fullName>
    </alternativeName>
    <alternativeName>
        <fullName evidence="8">Gamma-glutamylcysteine synthetase regulatory subunit</fullName>
    </alternativeName>
    <alternativeName>
        <fullName evidence="6">Glutamate--cysteine ligase modifier subunit</fullName>
    </alternativeName>
</protein>
<keyword evidence="9" id="KW-0732">Signal</keyword>
<dbReference type="EMBL" id="HACG01038606">
    <property type="protein sequence ID" value="CEK85471.1"/>
    <property type="molecule type" value="Transcribed_RNA"/>
</dbReference>